<comment type="caution">
    <text evidence="2">The sequence shown here is derived from an EMBL/GenBank/DDBJ whole genome shotgun (WGS) entry which is preliminary data.</text>
</comment>
<dbReference type="OrthoDB" id="2742205at2759"/>
<protein>
    <submittedName>
        <fullName evidence="2">Uncharacterized protein</fullName>
    </submittedName>
</protein>
<keyword evidence="3" id="KW-1185">Reference proteome</keyword>
<dbReference type="HOGENOM" id="CLU_017400_0_0_1"/>
<dbReference type="EMBL" id="CCBP010000366">
    <property type="protein sequence ID" value="CDO76340.1"/>
    <property type="molecule type" value="Genomic_DNA"/>
</dbReference>
<feature type="compositionally biased region" description="Low complexity" evidence="1">
    <location>
        <begin position="623"/>
        <end position="663"/>
    </location>
</feature>
<evidence type="ECO:0000313" key="3">
    <source>
        <dbReference type="Proteomes" id="UP000029665"/>
    </source>
</evidence>
<feature type="compositionally biased region" description="Acidic residues" evidence="1">
    <location>
        <begin position="247"/>
        <end position="272"/>
    </location>
</feature>
<evidence type="ECO:0000313" key="2">
    <source>
        <dbReference type="EMBL" id="CDO76340.1"/>
    </source>
</evidence>
<organism evidence="2 3">
    <name type="scientific">Pycnoporus cinnabarinus</name>
    <name type="common">Cinnabar-red polypore</name>
    <name type="synonym">Trametes cinnabarina</name>
    <dbReference type="NCBI Taxonomy" id="5643"/>
    <lineage>
        <taxon>Eukaryota</taxon>
        <taxon>Fungi</taxon>
        <taxon>Dikarya</taxon>
        <taxon>Basidiomycota</taxon>
        <taxon>Agaricomycotina</taxon>
        <taxon>Agaricomycetes</taxon>
        <taxon>Polyporales</taxon>
        <taxon>Polyporaceae</taxon>
        <taxon>Trametes</taxon>
    </lineage>
</organism>
<dbReference type="STRING" id="5643.A0A060SPR6"/>
<dbReference type="AlphaFoldDB" id="A0A060SPR6"/>
<sequence>MISGASISSRFAAIYESLPPDVQHAIIEKQLIPLLDQVNKTKSKRVLASAAKMKRRHADVPIIDLKSKQREVNALLDELHRDAKRSFVRERSHRTELMEQTVESVTCWLNDLWRLVYEYHVDFLLVHRCLLFVVNVLDQIAHGRARCRCAFTSMYVPITLKRKSGKVVKSWELTGAHNIEEVLQFIWRDLFLSLLASGNQRQIKKIPDMLDDIEDLMGWTALERLLYGGRKCPHDMDDVDLDDDFYDSEDESDLDDDDDAGAFTDEDSDLDLPIDHEDWLPKISQRSTPSHARHWSPHISSQMSQFRKLVQVAMLAVFKVSPSLRLYSALISNSSDSHVTQVELMSYLSKTATSSPEVFTAALDIHALENNTDEIGNLLKTHGHLVRPRDAPILQSAVTTMATNPFRQLFALEIIEKELLDTARAVHSALLGPFSLIDTPENRTEIEQIVKLRTAAAGRQDRVERWVDAICTPGMNAPNPMALAAMVMGLPLMPAMEGPDEMELSYLEMDPSDPDLEELREEFRPRLKQRFEGWTDTAVTVKGGSLVLQKVYRDILNSMPFLRANDVVEDMLGRLADKPSKQYLIDAVDALAAFVKVQRRKAAIAKSEQKRRANAAAAQAVAASSAAGSSTVPGGPSASSSARSGASGLASTTPSTAAYAPPTVADAPDGDAADLESRPETPPPPLEPAHDGPAHAHLHPHVHVHHHHHHPHAQGPAPAPLFTFYTGHIHIPQGGGADAGVGAGANLGAAPPGGPAPPGGGGFGAQGGGLFGGAFAEIFGGAFGGGFGGMEDVD</sequence>
<name>A0A060SPR6_PYCCI</name>
<feature type="region of interest" description="Disordered" evidence="1">
    <location>
        <begin position="247"/>
        <end position="274"/>
    </location>
</feature>
<accession>A0A060SPR6</accession>
<reference evidence="2" key="1">
    <citation type="submission" date="2014-01" db="EMBL/GenBank/DDBJ databases">
        <title>The genome of the white-rot fungus Pycnoporus cinnabarinus: a basidiomycete model with a versatile arsenal for lignocellulosic biomass breakdown.</title>
        <authorList>
            <person name="Levasseur A."/>
            <person name="Lomascolo A."/>
            <person name="Ruiz-Duenas F.J."/>
            <person name="Uzan E."/>
            <person name="Piumi F."/>
            <person name="Kues U."/>
            <person name="Ram A.F.J."/>
            <person name="Murat C."/>
            <person name="Haon M."/>
            <person name="Benoit I."/>
            <person name="Arfi Y."/>
            <person name="Chevret D."/>
            <person name="Drula E."/>
            <person name="Kwon M.J."/>
            <person name="Gouret P."/>
            <person name="Lesage-Meessen L."/>
            <person name="Lombard V."/>
            <person name="Mariette J."/>
            <person name="Noirot C."/>
            <person name="Park J."/>
            <person name="Patyshakuliyeva A."/>
            <person name="Wieneger R.A.B."/>
            <person name="Wosten H.A.B."/>
            <person name="Martin F."/>
            <person name="Coutinho P.M."/>
            <person name="de Vries R."/>
            <person name="Martinez A.T."/>
            <person name="Klopp C."/>
            <person name="Pontarotti P."/>
            <person name="Henrissat B."/>
            <person name="Record E."/>
        </authorList>
    </citation>
    <scope>NUCLEOTIDE SEQUENCE [LARGE SCALE GENOMIC DNA]</scope>
    <source>
        <strain evidence="2">BRFM137</strain>
    </source>
</reference>
<feature type="region of interest" description="Disordered" evidence="1">
    <location>
        <begin position="623"/>
        <end position="697"/>
    </location>
</feature>
<proteinExistence type="predicted"/>
<gene>
    <name evidence="2" type="ORF">BN946_scf185011.g4</name>
</gene>
<dbReference type="OMA" id="FIWRDLF"/>
<dbReference type="Proteomes" id="UP000029665">
    <property type="component" value="Unassembled WGS sequence"/>
</dbReference>
<evidence type="ECO:0000256" key="1">
    <source>
        <dbReference type="SAM" id="MobiDB-lite"/>
    </source>
</evidence>